<keyword evidence="1" id="KW-0812">Transmembrane</keyword>
<accession>A0A9W4TL32</accession>
<keyword evidence="1" id="KW-1133">Transmembrane helix</keyword>
<evidence type="ECO:0000256" key="1">
    <source>
        <dbReference type="SAM" id="Phobius"/>
    </source>
</evidence>
<dbReference type="EMBL" id="OX336425">
    <property type="protein sequence ID" value="CAI2769157.1"/>
    <property type="molecule type" value="Genomic_DNA"/>
</dbReference>
<feature type="transmembrane region" description="Helical" evidence="1">
    <location>
        <begin position="86"/>
        <end position="105"/>
    </location>
</feature>
<proteinExistence type="predicted"/>
<protein>
    <submittedName>
        <fullName evidence="2">Uncharacterized protein</fullName>
    </submittedName>
</protein>
<sequence length="113" mass="13045">MKITLEQLTGTTNLSACLAWFLLTSIGAFTAVLIRAKLKYNYSDRTPYRWSWSLLFLDNLLNLIIGFFISLTFFRFSNLFLKTESIIWLAALFGFVSNELAILLVKFSFANRK</sequence>
<gene>
    <name evidence="2" type="ORF">TRV642_4510</name>
</gene>
<evidence type="ECO:0000313" key="3">
    <source>
        <dbReference type="Proteomes" id="UP001152749"/>
    </source>
</evidence>
<dbReference type="RefSeq" id="WP_263361601.1">
    <property type="nucleotide sequence ID" value="NZ_BOVI01000001.1"/>
</dbReference>
<name>A0A9W4TL32_9FLAO</name>
<reference evidence="2" key="1">
    <citation type="submission" date="2022-09" db="EMBL/GenBank/DDBJ databases">
        <authorList>
            <person name="Duchaud E."/>
        </authorList>
    </citation>
    <scope>NUCLEOTIDE SEQUENCE</scope>
    <source>
        <strain evidence="2">TRV642</strain>
    </source>
</reference>
<feature type="transmembrane region" description="Helical" evidence="1">
    <location>
        <begin position="12"/>
        <end position="34"/>
    </location>
</feature>
<dbReference type="KEGG" id="fcs:TRV642_4510"/>
<evidence type="ECO:0000313" key="2">
    <source>
        <dbReference type="EMBL" id="CAI2769157.1"/>
    </source>
</evidence>
<feature type="transmembrane region" description="Helical" evidence="1">
    <location>
        <begin position="54"/>
        <end position="74"/>
    </location>
</feature>
<dbReference type="AlphaFoldDB" id="A0A9W4TL32"/>
<keyword evidence="1" id="KW-0472">Membrane</keyword>
<dbReference type="Proteomes" id="UP001152749">
    <property type="component" value="Chromosome"/>
</dbReference>
<organism evidence="2 3">
    <name type="scientific">Flavobacterium collinsii</name>
    <dbReference type="NCBI Taxonomy" id="1114861"/>
    <lineage>
        <taxon>Bacteria</taxon>
        <taxon>Pseudomonadati</taxon>
        <taxon>Bacteroidota</taxon>
        <taxon>Flavobacteriia</taxon>
        <taxon>Flavobacteriales</taxon>
        <taxon>Flavobacteriaceae</taxon>
        <taxon>Flavobacterium</taxon>
    </lineage>
</organism>